<evidence type="ECO:0000313" key="9">
    <source>
        <dbReference type="Ensembl" id="ENSDLAP00005055321.2"/>
    </source>
</evidence>
<evidence type="ECO:0000256" key="6">
    <source>
        <dbReference type="ARBA" id="ARBA00023180"/>
    </source>
</evidence>
<dbReference type="InterPro" id="IPR001314">
    <property type="entry name" value="Peptidase_S1A"/>
</dbReference>
<dbReference type="Pfam" id="PF00089">
    <property type="entry name" value="Trypsin"/>
    <property type="match status" value="1"/>
</dbReference>
<evidence type="ECO:0000259" key="8">
    <source>
        <dbReference type="PROSITE" id="PS50240"/>
    </source>
</evidence>
<keyword evidence="6" id="KW-0325">Glycoprotein</keyword>
<dbReference type="PANTHER" id="PTHR24253">
    <property type="entry name" value="TRANSMEMBRANE PROTEASE SERINE"/>
    <property type="match status" value="1"/>
</dbReference>
<dbReference type="Gene3D" id="2.40.10.10">
    <property type="entry name" value="Trypsin-like serine proteases"/>
    <property type="match status" value="1"/>
</dbReference>
<dbReference type="AlphaFoldDB" id="A0A8C4IBJ0"/>
<organism evidence="9 10">
    <name type="scientific">Dicentrarchus labrax</name>
    <name type="common">European seabass</name>
    <name type="synonym">Morone labrax</name>
    <dbReference type="NCBI Taxonomy" id="13489"/>
    <lineage>
        <taxon>Eukaryota</taxon>
        <taxon>Metazoa</taxon>
        <taxon>Chordata</taxon>
        <taxon>Craniata</taxon>
        <taxon>Vertebrata</taxon>
        <taxon>Euteleostomi</taxon>
        <taxon>Actinopterygii</taxon>
        <taxon>Neopterygii</taxon>
        <taxon>Teleostei</taxon>
        <taxon>Neoteleostei</taxon>
        <taxon>Acanthomorphata</taxon>
        <taxon>Eupercaria</taxon>
        <taxon>Moronidae</taxon>
        <taxon>Dicentrarchus</taxon>
    </lineage>
</organism>
<dbReference type="InterPro" id="IPR009003">
    <property type="entry name" value="Peptidase_S1_PA"/>
</dbReference>
<evidence type="ECO:0000256" key="1">
    <source>
        <dbReference type="ARBA" id="ARBA00022670"/>
    </source>
</evidence>
<evidence type="ECO:0000313" key="10">
    <source>
        <dbReference type="Proteomes" id="UP000694389"/>
    </source>
</evidence>
<protein>
    <recommendedName>
        <fullName evidence="8">Peptidase S1 domain-containing protein</fullName>
    </recommendedName>
</protein>
<dbReference type="SMART" id="SM00020">
    <property type="entry name" value="Tryp_SPc"/>
    <property type="match status" value="1"/>
</dbReference>
<dbReference type="InterPro" id="IPR033116">
    <property type="entry name" value="TRYPSIN_SER"/>
</dbReference>
<dbReference type="GO" id="GO:0006508">
    <property type="term" value="P:proteolysis"/>
    <property type="evidence" value="ECO:0007669"/>
    <property type="project" value="UniProtKB-KW"/>
</dbReference>
<evidence type="ECO:0000256" key="7">
    <source>
        <dbReference type="RuleBase" id="RU363034"/>
    </source>
</evidence>
<keyword evidence="5" id="KW-1015">Disulfide bond</keyword>
<dbReference type="InterPro" id="IPR043504">
    <property type="entry name" value="Peptidase_S1_PA_chymotrypsin"/>
</dbReference>
<dbReference type="GeneTree" id="ENSGT00940000163852"/>
<reference evidence="9" key="2">
    <citation type="submission" date="2025-09" db="UniProtKB">
        <authorList>
            <consortium name="Ensembl"/>
        </authorList>
    </citation>
    <scope>IDENTIFICATION</scope>
</reference>
<keyword evidence="2" id="KW-0732">Signal</keyword>
<proteinExistence type="predicted"/>
<dbReference type="FunFam" id="2.40.10.10:FF:000057">
    <property type="entry name" value="Zgc:100868"/>
    <property type="match status" value="1"/>
</dbReference>
<dbReference type="GO" id="GO:0004252">
    <property type="term" value="F:serine-type endopeptidase activity"/>
    <property type="evidence" value="ECO:0007669"/>
    <property type="project" value="InterPro"/>
</dbReference>
<name>A0A8C4IBJ0_DICLA</name>
<dbReference type="SUPFAM" id="SSF50494">
    <property type="entry name" value="Trypsin-like serine proteases"/>
    <property type="match status" value="1"/>
</dbReference>
<keyword evidence="10" id="KW-1185">Reference proteome</keyword>
<dbReference type="PROSITE" id="PS50240">
    <property type="entry name" value="TRYPSIN_DOM"/>
    <property type="match status" value="1"/>
</dbReference>
<keyword evidence="4 7" id="KW-0720">Serine protease</keyword>
<keyword evidence="1 7" id="KW-0645">Protease</keyword>
<dbReference type="PANTHER" id="PTHR24253:SF144">
    <property type="entry name" value="CHYMOTRYPSIN-LIKE PROTEASE CTRL-1-RELATED"/>
    <property type="match status" value="1"/>
</dbReference>
<evidence type="ECO:0000256" key="5">
    <source>
        <dbReference type="ARBA" id="ARBA00023157"/>
    </source>
</evidence>
<dbReference type="PRINTS" id="PR00722">
    <property type="entry name" value="CHYMOTRYPSIN"/>
</dbReference>
<keyword evidence="3 7" id="KW-0378">Hydrolase</keyword>
<evidence type="ECO:0000256" key="3">
    <source>
        <dbReference type="ARBA" id="ARBA00022801"/>
    </source>
</evidence>
<dbReference type="CDD" id="cd00190">
    <property type="entry name" value="Tryp_SPc"/>
    <property type="match status" value="1"/>
</dbReference>
<dbReference type="InterPro" id="IPR001254">
    <property type="entry name" value="Trypsin_dom"/>
</dbReference>
<dbReference type="PROSITE" id="PS00134">
    <property type="entry name" value="TRYPSIN_HIS"/>
    <property type="match status" value="1"/>
</dbReference>
<dbReference type="PROSITE" id="PS00135">
    <property type="entry name" value="TRYPSIN_SER"/>
    <property type="match status" value="1"/>
</dbReference>
<evidence type="ECO:0000256" key="2">
    <source>
        <dbReference type="ARBA" id="ARBA00022729"/>
    </source>
</evidence>
<dbReference type="InterPro" id="IPR018114">
    <property type="entry name" value="TRYPSIN_HIS"/>
</dbReference>
<evidence type="ECO:0000256" key="4">
    <source>
        <dbReference type="ARBA" id="ARBA00022825"/>
    </source>
</evidence>
<sequence>MKTVCGTAPLNSKIVGGENATAGSWPWQASLHMRGMHFCGGSLINDQWVLTAAHCFPSTSTSGLIVYLGRETQQLPNRNEVSRSVTQVIKNPRYVPDTFDNDMCLLRLSSPVTFTDYIRPVCLTADGSTFDPGTSFWITGWGTIGTDVPLPFPEQLQQVSIPTVSNSQCSAVYSGVVVITNNMLCAGLKEGGKDSCQGDSGGPFVRKIDSKWVQAGVVSFGAGCAEPKIPGVYARVSQYQSWIKSHISKNQPGFIYSGTAQLVSLWVPLLMSVIVSLSVL</sequence>
<feature type="domain" description="Peptidase S1" evidence="8">
    <location>
        <begin position="14"/>
        <end position="248"/>
    </location>
</feature>
<dbReference type="Ensembl" id="ENSDLAT00005058748.2">
    <property type="protein sequence ID" value="ENSDLAP00005055321.2"/>
    <property type="gene ID" value="ENSDLAG00005023626.2"/>
</dbReference>
<accession>A0A8C4IBJ0</accession>
<dbReference type="Proteomes" id="UP000694389">
    <property type="component" value="Unassembled WGS sequence"/>
</dbReference>
<reference evidence="9" key="1">
    <citation type="submission" date="2025-08" db="UniProtKB">
        <authorList>
            <consortium name="Ensembl"/>
        </authorList>
    </citation>
    <scope>IDENTIFICATION</scope>
</reference>